<dbReference type="STRING" id="1189612.A33Q_1253"/>
<accession>S2DI08</accession>
<dbReference type="Proteomes" id="UP000006073">
    <property type="component" value="Unassembled WGS sequence"/>
</dbReference>
<sequence length="37" mass="4475">MTFLGFYFRHLLNRFYKVLILSPNNSIVLKLGFVEKR</sequence>
<reference evidence="1 2" key="1">
    <citation type="journal article" date="2013" name="Genome Announc.">
        <title>Draft Genome Sequence of Indibacter alkaliphilus Strain LW1T, Isolated from Lonar Lake, a Haloalkaline Lake in the Buldana District of Maharashtra, India.</title>
        <authorList>
            <person name="Singh A."/>
            <person name="Kumar Jangir P."/>
            <person name="Sharma R."/>
            <person name="Singh A."/>
            <person name="Kumar Pinnaka A."/>
            <person name="Shivaji S."/>
        </authorList>
    </citation>
    <scope>NUCLEOTIDE SEQUENCE [LARGE SCALE GENOMIC DNA]</scope>
    <source>
        <strain evidence="2">CCUG 57479 / KCTC 22604 / LW1</strain>
    </source>
</reference>
<dbReference type="AlphaFoldDB" id="S2DI08"/>
<evidence type="ECO:0000313" key="1">
    <source>
        <dbReference type="EMBL" id="EOZ98599.1"/>
    </source>
</evidence>
<comment type="caution">
    <text evidence="1">The sequence shown here is derived from an EMBL/GenBank/DDBJ whole genome shotgun (WGS) entry which is preliminary data.</text>
</comment>
<evidence type="ECO:0000313" key="2">
    <source>
        <dbReference type="Proteomes" id="UP000006073"/>
    </source>
</evidence>
<protein>
    <submittedName>
        <fullName evidence="1">Uncharacterized protein</fullName>
    </submittedName>
</protein>
<organism evidence="1 2">
    <name type="scientific">Indibacter alkaliphilus (strain CCUG 57479 / KCTC 22604 / LW1)</name>
    <dbReference type="NCBI Taxonomy" id="1189612"/>
    <lineage>
        <taxon>Bacteria</taxon>
        <taxon>Pseudomonadati</taxon>
        <taxon>Bacteroidota</taxon>
        <taxon>Cytophagia</taxon>
        <taxon>Cytophagales</taxon>
        <taxon>Cyclobacteriaceae</taxon>
    </lineage>
</organism>
<name>S2DI08_INDAL</name>
<gene>
    <name evidence="1" type="ORF">A33Q_1253</name>
</gene>
<keyword evidence="2" id="KW-1185">Reference proteome</keyword>
<dbReference type="EMBL" id="ALWO02000023">
    <property type="protein sequence ID" value="EOZ98599.1"/>
    <property type="molecule type" value="Genomic_DNA"/>
</dbReference>
<proteinExistence type="predicted"/>